<name>A0A0H3F4F3_RAHSY</name>
<protein>
    <recommendedName>
        <fullName evidence="6">Iron-sulfur cluster repair protein YtfE</fullName>
    </recommendedName>
</protein>
<keyword evidence="11" id="KW-1185">Reference proteome</keyword>
<comment type="subunit">
    <text evidence="6">Homodimer.</text>
</comment>
<dbReference type="CDD" id="cd12108">
    <property type="entry name" value="Hr-like"/>
    <property type="match status" value="1"/>
</dbReference>
<dbReference type="GO" id="GO:0051409">
    <property type="term" value="P:response to nitrosative stress"/>
    <property type="evidence" value="ECO:0007669"/>
    <property type="project" value="UniProtKB-UniRule"/>
</dbReference>
<evidence type="ECO:0000313" key="9">
    <source>
        <dbReference type="EMBL" id="MFD3224859.1"/>
    </source>
</evidence>
<keyword evidence="3 6" id="KW-0479">Metal-binding</keyword>
<evidence type="ECO:0000256" key="5">
    <source>
        <dbReference type="ARBA" id="ARBA00023016"/>
    </source>
</evidence>
<sequence>MDYRDQPLGALAVAIPRATRLFRQYDLDFCCGGKQTLLRAVTKKELDIDLIEQQIAEIARLPDTSTDWKTAPLAQIIDFIIPRYHDRHRQELPELVLMAEKVERVHGDKLPCPHGLAVQLQLILEELTSHMMKEEQILFPMIRGGMGRQAAGPISVMEREHDDAGQILEEIKRLTNNVTPPEGACVTWRALYAGINEFITDLMEHIHLENNLLFPRALRGE</sequence>
<evidence type="ECO:0000313" key="10">
    <source>
        <dbReference type="Proteomes" id="UP000007257"/>
    </source>
</evidence>
<dbReference type="Pfam" id="PF01814">
    <property type="entry name" value="Hemerythrin"/>
    <property type="match status" value="1"/>
</dbReference>
<dbReference type="GO" id="GO:0005737">
    <property type="term" value="C:cytoplasm"/>
    <property type="evidence" value="ECO:0007669"/>
    <property type="project" value="UniProtKB-SubCell"/>
</dbReference>
<dbReference type="GO" id="GO:0006979">
    <property type="term" value="P:response to oxidative stress"/>
    <property type="evidence" value="ECO:0007669"/>
    <property type="project" value="UniProtKB-UniRule"/>
</dbReference>
<dbReference type="AlphaFoldDB" id="A0A0H3F4F3"/>
<dbReference type="InterPro" id="IPR012312">
    <property type="entry name" value="Hemerythrin-like"/>
</dbReference>
<dbReference type="eggNOG" id="COG2846">
    <property type="taxonomic scope" value="Bacteria"/>
</dbReference>
<dbReference type="GeneID" id="95418830"/>
<evidence type="ECO:0000256" key="4">
    <source>
        <dbReference type="ARBA" id="ARBA00023004"/>
    </source>
</evidence>
<dbReference type="NCBIfam" id="NF008221">
    <property type="entry name" value="PRK10992.1"/>
    <property type="match status" value="1"/>
</dbReference>
<dbReference type="Proteomes" id="UP000007257">
    <property type="component" value="Chromosome"/>
</dbReference>
<evidence type="ECO:0000256" key="6">
    <source>
        <dbReference type="HAMAP-Rule" id="MF_01606"/>
    </source>
</evidence>
<comment type="function">
    <text evidence="6">Di-iron-containing protein involved in the repair of iron-sulfur clusters damaged by oxidative and nitrosative stress conditions.</text>
</comment>
<dbReference type="InterPro" id="IPR019903">
    <property type="entry name" value="RIC_family"/>
</dbReference>
<dbReference type="KEGG" id="rah:Rahaq_0446"/>
<dbReference type="PANTHER" id="PTHR36438">
    <property type="entry name" value="IRON-SULFUR CLUSTER REPAIR PROTEIN YTFE"/>
    <property type="match status" value="1"/>
</dbReference>
<reference evidence="10" key="1">
    <citation type="submission" date="2011-01" db="EMBL/GenBank/DDBJ databases">
        <title>Complete sequence of chromosome of Rahnella sp. Y9602.</title>
        <authorList>
            <consortium name="US DOE Joint Genome Institute"/>
            <person name="Lucas S."/>
            <person name="Copeland A."/>
            <person name="Lapidus A."/>
            <person name="Cheng J.-F."/>
            <person name="Goodwin L."/>
            <person name="Pitluck S."/>
            <person name="Lu M."/>
            <person name="Detter J.C."/>
            <person name="Han C."/>
            <person name="Tapia R."/>
            <person name="Land M."/>
            <person name="Hauser L."/>
            <person name="Kyrpides N."/>
            <person name="Ivanova N."/>
            <person name="Ovchinnikova G."/>
            <person name="Pagani I."/>
            <person name="Sobecky P.A."/>
            <person name="Martinez R.J."/>
            <person name="Woyke T."/>
        </authorList>
    </citation>
    <scope>NUCLEOTIDE SEQUENCE [LARGE SCALE GENOMIC DNA]</scope>
    <source>
        <strain evidence="10">Y9602</strain>
    </source>
</reference>
<evidence type="ECO:0000256" key="1">
    <source>
        <dbReference type="ARBA" id="ARBA00004496"/>
    </source>
</evidence>
<dbReference type="HAMAP" id="MF_01606">
    <property type="entry name" value="RIC_YtfE"/>
    <property type="match status" value="1"/>
</dbReference>
<comment type="similarity">
    <text evidence="6">Belongs to the RIC family. YtfE subfamily.</text>
</comment>
<dbReference type="Proteomes" id="UP001598201">
    <property type="component" value="Unassembled WGS sequence"/>
</dbReference>
<dbReference type="EMBL" id="CP002505">
    <property type="protein sequence ID" value="ADW72075.1"/>
    <property type="molecule type" value="Genomic_DNA"/>
</dbReference>
<evidence type="ECO:0000259" key="7">
    <source>
        <dbReference type="Pfam" id="PF01814"/>
    </source>
</evidence>
<evidence type="ECO:0000256" key="3">
    <source>
        <dbReference type="ARBA" id="ARBA00022723"/>
    </source>
</evidence>
<dbReference type="GO" id="GO:0030091">
    <property type="term" value="P:protein repair"/>
    <property type="evidence" value="ECO:0007669"/>
    <property type="project" value="UniProtKB-UniRule"/>
</dbReference>
<dbReference type="Pfam" id="PF04405">
    <property type="entry name" value="ScdA_N"/>
    <property type="match status" value="1"/>
</dbReference>
<proteinExistence type="inferred from homology"/>
<keyword evidence="2 6" id="KW-0963">Cytoplasm</keyword>
<dbReference type="EMBL" id="JBHUCJ010000036">
    <property type="protein sequence ID" value="MFD3224859.1"/>
    <property type="molecule type" value="Genomic_DNA"/>
</dbReference>
<evidence type="ECO:0000256" key="2">
    <source>
        <dbReference type="ARBA" id="ARBA00022490"/>
    </source>
</evidence>
<dbReference type="HOGENOM" id="CLU_076075_2_0_6"/>
<organism evidence="8 10">
    <name type="scientific">Rahnella sp. (strain Y9602)</name>
    <dbReference type="NCBI Taxonomy" id="2703885"/>
    <lineage>
        <taxon>Bacteria</taxon>
        <taxon>Pseudomonadati</taxon>
        <taxon>Pseudomonadota</taxon>
        <taxon>Gammaproteobacteria</taxon>
        <taxon>Enterobacterales</taxon>
        <taxon>Yersiniaceae</taxon>
        <taxon>Rahnella</taxon>
    </lineage>
</organism>
<evidence type="ECO:0000313" key="11">
    <source>
        <dbReference type="Proteomes" id="UP001598201"/>
    </source>
</evidence>
<feature type="domain" description="Hemerythrin-like" evidence="7">
    <location>
        <begin position="81"/>
        <end position="217"/>
    </location>
</feature>
<accession>A0A0H3F4F3</accession>
<dbReference type="OrthoDB" id="9797132at2"/>
<dbReference type="NCBIfam" id="TIGR03652">
    <property type="entry name" value="FeS_repair_RIC"/>
    <property type="match status" value="1"/>
</dbReference>
<dbReference type="PANTHER" id="PTHR36438:SF1">
    <property type="entry name" value="IRON-SULFUR CLUSTER REPAIR PROTEIN YTFE"/>
    <property type="match status" value="1"/>
</dbReference>
<dbReference type="InterPro" id="IPR023742">
    <property type="entry name" value="FeS-repair_YftE"/>
</dbReference>
<dbReference type="Gene3D" id="1.20.120.520">
    <property type="entry name" value="nmb1532 protein domain like"/>
    <property type="match status" value="1"/>
</dbReference>
<gene>
    <name evidence="6 9" type="primary">ytfE</name>
    <name evidence="8" type="ordered locus">Rahaq_0446</name>
    <name evidence="9" type="ORF">ACFPK4_15050</name>
</gene>
<keyword evidence="4 6" id="KW-0408">Iron</keyword>
<dbReference type="GO" id="GO:0046872">
    <property type="term" value="F:metal ion binding"/>
    <property type="evidence" value="ECO:0007669"/>
    <property type="project" value="UniProtKB-KW"/>
</dbReference>
<dbReference type="RefSeq" id="WP_013573781.1">
    <property type="nucleotide sequence ID" value="NC_015061.1"/>
</dbReference>
<reference evidence="9 11" key="3">
    <citation type="submission" date="2024-09" db="EMBL/GenBank/DDBJ databases">
        <title>Genomes of Rahnella.</title>
        <authorList>
            <person name="Mnguni F.C."/>
            <person name="Shin G.Y."/>
            <person name="Coutinho T."/>
        </authorList>
    </citation>
    <scope>NUCLEOTIDE SEQUENCE [LARGE SCALE GENOMIC DNA]</scope>
    <source>
        <strain evidence="9 11">20WA0057</strain>
    </source>
</reference>
<evidence type="ECO:0000313" key="8">
    <source>
        <dbReference type="EMBL" id="ADW72075.1"/>
    </source>
</evidence>
<keyword evidence="5 6" id="KW-0346">Stress response</keyword>
<reference evidence="8 10" key="2">
    <citation type="journal article" date="2012" name="J. Bacteriol.">
        <title>Complete Genome Sequence of Rahnella sp. Strain Y9602, a Gammaproteobacterium Isolate from Metal- and Radionuclide-Contaminated Soil.</title>
        <authorList>
            <person name="Martinez R.J."/>
            <person name="Bruce D."/>
            <person name="Detter C."/>
            <person name="Goodwin L.A."/>
            <person name="Han J."/>
            <person name="Han C.S."/>
            <person name="Held B."/>
            <person name="Land M.L."/>
            <person name="Mikhailova N."/>
            <person name="Nolan M."/>
            <person name="Pennacchio L."/>
            <person name="Pitluck S."/>
            <person name="Tapia R."/>
            <person name="Woyke T."/>
            <person name="Sobecky P.A."/>
        </authorList>
    </citation>
    <scope>NUCLEOTIDE SEQUENCE [LARGE SCALE GENOMIC DNA]</scope>
    <source>
        <strain evidence="8 10">Y9602</strain>
    </source>
</reference>
<comment type="subcellular location">
    <subcellularLocation>
        <location evidence="1 6">Cytoplasm</location>
    </subcellularLocation>
</comment>